<dbReference type="Gene3D" id="2.170.130.10">
    <property type="entry name" value="TonB-dependent receptor, plug domain"/>
    <property type="match status" value="1"/>
</dbReference>
<keyword evidence="6 8" id="KW-0472">Membrane</keyword>
<keyword evidence="13" id="KW-1185">Reference proteome</keyword>
<dbReference type="InterPro" id="IPR036942">
    <property type="entry name" value="Beta-barrel_TonB_sf"/>
</dbReference>
<keyword evidence="5 9" id="KW-0798">TonB box</keyword>
<dbReference type="GO" id="GO:0015344">
    <property type="term" value="F:siderophore uptake transmembrane transporter activity"/>
    <property type="evidence" value="ECO:0007669"/>
    <property type="project" value="TreeGrafter"/>
</dbReference>
<dbReference type="PANTHER" id="PTHR30069:SF27">
    <property type="entry name" value="BLL4766 PROTEIN"/>
    <property type="match status" value="1"/>
</dbReference>
<dbReference type="InterPro" id="IPR000531">
    <property type="entry name" value="Beta-barrel_TonB"/>
</dbReference>
<evidence type="ECO:0000313" key="13">
    <source>
        <dbReference type="Proteomes" id="UP000008871"/>
    </source>
</evidence>
<evidence type="ECO:0000256" key="1">
    <source>
        <dbReference type="ARBA" id="ARBA00004571"/>
    </source>
</evidence>
<dbReference type="STRING" id="393595.ABO_1855"/>
<dbReference type="PROSITE" id="PS52016">
    <property type="entry name" value="TONB_DEPENDENT_REC_3"/>
    <property type="match status" value="1"/>
</dbReference>
<evidence type="ECO:0000256" key="7">
    <source>
        <dbReference type="ARBA" id="ARBA00023237"/>
    </source>
</evidence>
<keyword evidence="3 8" id="KW-1134">Transmembrane beta strand</keyword>
<feature type="domain" description="TonB-dependent receptor-like beta-barrel" evidence="10">
    <location>
        <begin position="227"/>
        <end position="642"/>
    </location>
</feature>
<dbReference type="InterPro" id="IPR012910">
    <property type="entry name" value="Plug_dom"/>
</dbReference>
<evidence type="ECO:0008006" key="14">
    <source>
        <dbReference type="Google" id="ProtNLM"/>
    </source>
</evidence>
<evidence type="ECO:0000256" key="5">
    <source>
        <dbReference type="ARBA" id="ARBA00023077"/>
    </source>
</evidence>
<dbReference type="KEGG" id="abo:ABO_1855"/>
<evidence type="ECO:0000256" key="6">
    <source>
        <dbReference type="ARBA" id="ARBA00023136"/>
    </source>
</evidence>
<name>Q0VNE5_ALCBS</name>
<dbReference type="HOGENOM" id="CLU_008287_16_0_6"/>
<evidence type="ECO:0000313" key="12">
    <source>
        <dbReference type="EMBL" id="CAL17303.1"/>
    </source>
</evidence>
<organism evidence="12 13">
    <name type="scientific">Alcanivorax borkumensis (strain ATCC 700651 / DSM 11573 / NCIMB 13689 / SK2)</name>
    <dbReference type="NCBI Taxonomy" id="393595"/>
    <lineage>
        <taxon>Bacteria</taxon>
        <taxon>Pseudomonadati</taxon>
        <taxon>Pseudomonadota</taxon>
        <taxon>Gammaproteobacteria</taxon>
        <taxon>Oceanospirillales</taxon>
        <taxon>Alcanivoracaceae</taxon>
        <taxon>Alcanivorax</taxon>
    </lineage>
</organism>
<accession>Q0VNE5</accession>
<comment type="subcellular location">
    <subcellularLocation>
        <location evidence="1 8">Cell outer membrane</location>
        <topology evidence="1 8">Multi-pass membrane protein</topology>
    </subcellularLocation>
</comment>
<keyword evidence="2 8" id="KW-0813">Transport</keyword>
<dbReference type="EMBL" id="AM286690">
    <property type="protein sequence ID" value="CAL17303.1"/>
    <property type="molecule type" value="Genomic_DNA"/>
</dbReference>
<sequence>MQGMEPIMEPAQQPAMVLTPARVSQPQSEAPASVTVIDRTLIEASGARELYEVLKLVPGMAAVKVDGNVPSVAYHPTLARDQRRMLVLLDGRSQYQPGLSRVSWNDMPVDIRDVERIEVTRGPAAAAYGANAFTAVINIITRDPRDISSSGVTMLGGNNGIRDAHLVGVHQLSNGAVRASVSRRADNGYDEPFEGKTLPDDKHIETLNTEWVWEADERNTLTVQAGGSQSRLERQQEAGLTDMGEYQDDPIQKGERAFLSLQWQHNFSRTHQLQILTYGQYNQEVTGFELCYLDPVTGKPGPGGGLFFSKELRDLYLQNGGDIEATFAAFPSDLDVMNRYLSLQSAGSPFCASSELDIQEVRYDLEIQDTLHLARWARLVSGAEVRHDRVQSDSYLGGTEDNVSYRLFGNLALDVLDPVTVNLGGYWERDQISDDHFSPRAGVNWRVFPGHHLRYVYSEALRTPDIYEERANINFQAQALSSPFGENAQTLLGWSPAYFFVTQQSPATFKPEKMRSWEVGYYGQFSAVELDVRYFQETLTNLLSTALNSFDFEPNNDGRVNHQGTEAQLTWRPAASHLFRVTGAHIHTRSNVKTEYRLAARNSGSALWSWQFSQHWAFSSAYYLSNDYNDNRFERVDMQLRFRHRAGPTELEWQAVVQHGLNKQPVVFPENRYQQDRMWFGVTVRM</sequence>
<evidence type="ECO:0000259" key="10">
    <source>
        <dbReference type="Pfam" id="PF00593"/>
    </source>
</evidence>
<dbReference type="SUPFAM" id="SSF56935">
    <property type="entry name" value="Porins"/>
    <property type="match status" value="1"/>
</dbReference>
<evidence type="ECO:0000256" key="3">
    <source>
        <dbReference type="ARBA" id="ARBA00022452"/>
    </source>
</evidence>
<evidence type="ECO:0000256" key="8">
    <source>
        <dbReference type="PROSITE-ProRule" id="PRU01360"/>
    </source>
</evidence>
<dbReference type="PANTHER" id="PTHR30069">
    <property type="entry name" value="TONB-DEPENDENT OUTER MEMBRANE RECEPTOR"/>
    <property type="match status" value="1"/>
</dbReference>
<keyword evidence="7 8" id="KW-0998">Cell outer membrane</keyword>
<dbReference type="AlphaFoldDB" id="Q0VNE5"/>
<keyword evidence="4 8" id="KW-0812">Transmembrane</keyword>
<feature type="domain" description="TonB-dependent receptor plug" evidence="11">
    <location>
        <begin position="27"/>
        <end position="135"/>
    </location>
</feature>
<evidence type="ECO:0000256" key="2">
    <source>
        <dbReference type="ARBA" id="ARBA00022448"/>
    </source>
</evidence>
<dbReference type="GO" id="GO:0009279">
    <property type="term" value="C:cell outer membrane"/>
    <property type="evidence" value="ECO:0007669"/>
    <property type="project" value="UniProtKB-SubCell"/>
</dbReference>
<evidence type="ECO:0000259" key="11">
    <source>
        <dbReference type="Pfam" id="PF07715"/>
    </source>
</evidence>
<protein>
    <recommendedName>
        <fullName evidence="14">TonB-dependent receptor</fullName>
    </recommendedName>
</protein>
<reference evidence="12 13" key="1">
    <citation type="journal article" date="2006" name="Nat. Biotechnol.">
        <title>Genome sequence of the ubiquitous hydrocarbon-degrading marine bacterium Alcanivorax borkumensis.</title>
        <authorList>
            <person name="Schneiker S."/>
            <person name="Martins dos Santos V.A.P."/>
            <person name="Bartels D."/>
            <person name="Bekel T."/>
            <person name="Brecht M."/>
            <person name="Buhrmester J."/>
            <person name="Chernikova T.N."/>
            <person name="Denaro R."/>
            <person name="Ferrer M."/>
            <person name="Gertler C."/>
            <person name="Goesmann A."/>
            <person name="Golyshina O.V."/>
            <person name="Kaminski F."/>
            <person name="Khachane A.N."/>
            <person name="Lang S."/>
            <person name="Linke B."/>
            <person name="McHardy A.C."/>
            <person name="Meyer F."/>
            <person name="Nechitaylo T."/>
            <person name="Puehler A."/>
            <person name="Regenhardt D."/>
            <person name="Rupp O."/>
            <person name="Sabirova J.S."/>
            <person name="Selbitschka W."/>
            <person name="Yakimov M.M."/>
            <person name="Timmis K.N."/>
            <person name="Vorhoelter F.-J."/>
            <person name="Weidner S."/>
            <person name="Kaiser O."/>
            <person name="Golyshin P.N."/>
        </authorList>
    </citation>
    <scope>NUCLEOTIDE SEQUENCE [LARGE SCALE GENOMIC DNA]</scope>
    <source>
        <strain evidence="13">ATCC 700651 / DSM 11573 / NCIMB 13689 / SK2</strain>
    </source>
</reference>
<dbReference type="Proteomes" id="UP000008871">
    <property type="component" value="Chromosome"/>
</dbReference>
<evidence type="ECO:0000256" key="4">
    <source>
        <dbReference type="ARBA" id="ARBA00022692"/>
    </source>
</evidence>
<dbReference type="Pfam" id="PF07715">
    <property type="entry name" value="Plug"/>
    <property type="match status" value="1"/>
</dbReference>
<comment type="similarity">
    <text evidence="8 9">Belongs to the TonB-dependent receptor family.</text>
</comment>
<dbReference type="eggNOG" id="COG4206">
    <property type="taxonomic scope" value="Bacteria"/>
</dbReference>
<proteinExistence type="inferred from homology"/>
<dbReference type="Pfam" id="PF00593">
    <property type="entry name" value="TonB_dep_Rec_b-barrel"/>
    <property type="match status" value="1"/>
</dbReference>
<dbReference type="InterPro" id="IPR037066">
    <property type="entry name" value="Plug_dom_sf"/>
</dbReference>
<gene>
    <name evidence="12" type="ordered locus">ABO_1855</name>
</gene>
<dbReference type="GO" id="GO:0044718">
    <property type="term" value="P:siderophore transmembrane transport"/>
    <property type="evidence" value="ECO:0007669"/>
    <property type="project" value="TreeGrafter"/>
</dbReference>
<dbReference type="Gene3D" id="2.40.170.20">
    <property type="entry name" value="TonB-dependent receptor, beta-barrel domain"/>
    <property type="match status" value="1"/>
</dbReference>
<evidence type="ECO:0000256" key="9">
    <source>
        <dbReference type="RuleBase" id="RU003357"/>
    </source>
</evidence>
<dbReference type="InterPro" id="IPR039426">
    <property type="entry name" value="TonB-dep_rcpt-like"/>
</dbReference>